<sequence length="790" mass="86335">MLAMLTLCWGNLRRKKMQNALIALLIALSTLLISTAVAVIMNSQDIFSKRHMAAFGAHEIINLTEGLHDQVKVADWWAQQGGVHSSRLLPYKPWTGLAYNGDELTNLYLYMMSTPDMPLGVDNLLPAQGPATLDAPEAGTVWVPTSLAYKYDMAVGDELMFAAGSEPVSYKISAVVIDLSHGGPFSTTARIWMSEEDYASLSPRIAGNEKYMLALRYDQLEQSSSYWQRFENDLGSPFLESRTSYNELFSFYFILNKVIGFVMCFLGAVMIVIALFTIGFTITDTILASYRTIGITKSLGMLSSQIIGVYLLQYSLLAVAAIAPALVGGKLLSDLVVQSSLSLLKTDYAPVTANTAAIFWGVGAALLLIIVLCAWRYAWKARQVEPIQGIRYGMSEQSHSRTHRASTSSKWLEHLSVPALIGWKQISSNKKGSLLIFLLATITTAVLVFGTSLVTSIYNISQTAPQWGYDNNDISIIVINNSEPLIQEIERAVQSNEAVRSINWTGSATGVIPHTDTVDGQTFSLPLTVVDGSMDELGLASLEGRNPQLYNEISIGVNIARQLQKEVGDTINIFIEGKQHQLLVTGIFQSISNMSNTARISRELVQQFVLDSGFIELSEGADADRLVHDLSSRFAPDVQVVTQQTLLDSVFKEAAGVLLIPMLMMAILFSAITCLIVYSNCRLGLRKDIKTYGIYASLGLTITSIRRALTIGTASIAVIGALTGVVCGIYLLPAMLRGLLSNYGIEKLPLIVEPAYLVVIALCVPLITAIGCWLASTILQRMSLRMLIAE</sequence>
<evidence type="ECO:0000313" key="9">
    <source>
        <dbReference type="Proteomes" id="UP000683139"/>
    </source>
</evidence>
<feature type="transmembrane region" description="Helical" evidence="6">
    <location>
        <begin position="258"/>
        <end position="287"/>
    </location>
</feature>
<evidence type="ECO:0000256" key="1">
    <source>
        <dbReference type="ARBA" id="ARBA00004651"/>
    </source>
</evidence>
<organism evidence="8 9">
    <name type="scientific">Paenibacillus montaniterrae</name>
    <dbReference type="NCBI Taxonomy" id="429341"/>
    <lineage>
        <taxon>Bacteria</taxon>
        <taxon>Bacillati</taxon>
        <taxon>Bacillota</taxon>
        <taxon>Bacilli</taxon>
        <taxon>Bacillales</taxon>
        <taxon>Paenibacillaceae</taxon>
        <taxon>Paenibacillus</taxon>
    </lineage>
</organism>
<feature type="transmembrane region" description="Helical" evidence="6">
    <location>
        <begin position="434"/>
        <end position="458"/>
    </location>
</feature>
<dbReference type="EMBL" id="BOSE01000005">
    <property type="protein sequence ID" value="GIP17241.1"/>
    <property type="molecule type" value="Genomic_DNA"/>
</dbReference>
<gene>
    <name evidence="8" type="ORF">J40TS1_28830</name>
</gene>
<dbReference type="AlphaFoldDB" id="A0A920CXT5"/>
<feature type="transmembrane region" description="Helical" evidence="6">
    <location>
        <begin position="307"/>
        <end position="327"/>
    </location>
</feature>
<comment type="caution">
    <text evidence="8">The sequence shown here is derived from an EMBL/GenBank/DDBJ whole genome shotgun (WGS) entry which is preliminary data.</text>
</comment>
<keyword evidence="3 6" id="KW-0812">Transmembrane</keyword>
<evidence type="ECO:0000256" key="2">
    <source>
        <dbReference type="ARBA" id="ARBA00022475"/>
    </source>
</evidence>
<name>A0A920CXT5_9BACL</name>
<keyword evidence="4 6" id="KW-1133">Transmembrane helix</keyword>
<feature type="transmembrane region" description="Helical" evidence="6">
    <location>
        <begin position="357"/>
        <end position="378"/>
    </location>
</feature>
<feature type="transmembrane region" description="Helical" evidence="6">
    <location>
        <begin position="755"/>
        <end position="776"/>
    </location>
</feature>
<feature type="domain" description="ABC3 transporter permease C-terminal" evidence="7">
    <location>
        <begin position="664"/>
        <end position="779"/>
    </location>
</feature>
<dbReference type="RefSeq" id="WP_213516371.1">
    <property type="nucleotide sequence ID" value="NZ_BOSE01000005.1"/>
</dbReference>
<keyword evidence="5 6" id="KW-0472">Membrane</keyword>
<protein>
    <recommendedName>
        <fullName evidence="7">ABC3 transporter permease C-terminal domain-containing protein</fullName>
    </recommendedName>
</protein>
<dbReference type="PANTHER" id="PTHR30287:SF2">
    <property type="entry name" value="BLL1001 PROTEIN"/>
    <property type="match status" value="1"/>
</dbReference>
<feature type="transmembrane region" description="Helical" evidence="6">
    <location>
        <begin position="654"/>
        <end position="678"/>
    </location>
</feature>
<dbReference type="InterPro" id="IPR038766">
    <property type="entry name" value="Membrane_comp_ABC_pdt"/>
</dbReference>
<keyword evidence="9" id="KW-1185">Reference proteome</keyword>
<dbReference type="InterPro" id="IPR003838">
    <property type="entry name" value="ABC3_permease_C"/>
</dbReference>
<accession>A0A920CXT5</accession>
<evidence type="ECO:0000256" key="5">
    <source>
        <dbReference type="ARBA" id="ARBA00023136"/>
    </source>
</evidence>
<comment type="subcellular location">
    <subcellularLocation>
        <location evidence="1">Cell membrane</location>
        <topology evidence="1">Multi-pass membrane protein</topology>
    </subcellularLocation>
</comment>
<reference evidence="8" key="1">
    <citation type="submission" date="2021-03" db="EMBL/GenBank/DDBJ databases">
        <title>Antimicrobial resistance genes in bacteria isolated from Japanese honey, and their potential for conferring macrolide and lincosamide resistance in the American foulbrood pathogen Paenibacillus larvae.</title>
        <authorList>
            <person name="Okamoto M."/>
            <person name="Kumagai M."/>
            <person name="Kanamori H."/>
            <person name="Takamatsu D."/>
        </authorList>
    </citation>
    <scope>NUCLEOTIDE SEQUENCE</scope>
    <source>
        <strain evidence="8">J40TS1</strain>
    </source>
</reference>
<dbReference type="GO" id="GO:0005886">
    <property type="term" value="C:plasma membrane"/>
    <property type="evidence" value="ECO:0007669"/>
    <property type="project" value="UniProtKB-SubCell"/>
</dbReference>
<evidence type="ECO:0000313" key="8">
    <source>
        <dbReference type="EMBL" id="GIP17241.1"/>
    </source>
</evidence>
<feature type="domain" description="ABC3 transporter permease C-terminal" evidence="7">
    <location>
        <begin position="265"/>
        <end position="386"/>
    </location>
</feature>
<dbReference type="Pfam" id="PF02687">
    <property type="entry name" value="FtsX"/>
    <property type="match status" value="2"/>
</dbReference>
<evidence type="ECO:0000256" key="3">
    <source>
        <dbReference type="ARBA" id="ARBA00022692"/>
    </source>
</evidence>
<dbReference type="Proteomes" id="UP000683139">
    <property type="component" value="Unassembled WGS sequence"/>
</dbReference>
<evidence type="ECO:0000259" key="7">
    <source>
        <dbReference type="Pfam" id="PF02687"/>
    </source>
</evidence>
<evidence type="ECO:0000256" key="4">
    <source>
        <dbReference type="ARBA" id="ARBA00022989"/>
    </source>
</evidence>
<proteinExistence type="predicted"/>
<keyword evidence="2" id="KW-1003">Cell membrane</keyword>
<evidence type="ECO:0000256" key="6">
    <source>
        <dbReference type="SAM" id="Phobius"/>
    </source>
</evidence>
<feature type="transmembrane region" description="Helical" evidence="6">
    <location>
        <begin position="708"/>
        <end position="735"/>
    </location>
</feature>
<dbReference type="PANTHER" id="PTHR30287">
    <property type="entry name" value="MEMBRANE COMPONENT OF PREDICTED ABC SUPERFAMILY METABOLITE UPTAKE TRANSPORTER"/>
    <property type="match status" value="1"/>
</dbReference>